<evidence type="ECO:0000313" key="1">
    <source>
        <dbReference type="EMBL" id="QJA46615.1"/>
    </source>
</evidence>
<protein>
    <submittedName>
        <fullName evidence="1">Uncharacterized protein</fullName>
    </submittedName>
</protein>
<name>A0A6H1ZH69_9ZZZZ</name>
<dbReference type="EMBL" id="MT144016">
    <property type="protein sequence ID" value="QJA46615.1"/>
    <property type="molecule type" value="Genomic_DNA"/>
</dbReference>
<gene>
    <name evidence="1" type="ORF">TM448A00467_0015</name>
</gene>
<reference evidence="1" key="1">
    <citation type="submission" date="2020-03" db="EMBL/GenBank/DDBJ databases">
        <title>The deep terrestrial virosphere.</title>
        <authorList>
            <person name="Holmfeldt K."/>
            <person name="Nilsson E."/>
            <person name="Simone D."/>
            <person name="Lopez-Fernandez M."/>
            <person name="Wu X."/>
            <person name="de Brujin I."/>
            <person name="Lundin D."/>
            <person name="Andersson A."/>
            <person name="Bertilsson S."/>
            <person name="Dopson M."/>
        </authorList>
    </citation>
    <scope>NUCLEOTIDE SEQUENCE</scope>
    <source>
        <strain evidence="1">TM448A00467</strain>
    </source>
</reference>
<accession>A0A6H1ZH69</accession>
<proteinExistence type="predicted"/>
<dbReference type="AlphaFoldDB" id="A0A6H1ZH69"/>
<sequence length="194" mass="20070">MARNTDAMKRGWNWDAANGVLCLMVDGVEVMKMSTTAATNNKTLTQTGVATFITQDVHSAGLTVASTKPVIQGTLTLPKMTLVTKTSGAGYTMTATEVLSGIVSDATATGAIAVTLPTVAAIVALLPGYVAGTSFKLIYKNTGTQTATLTTDASAQWTMVGTMTIITTKQSEFLFIVASGTTGSVYCTSSNVGY</sequence>
<organism evidence="1">
    <name type="scientific">viral metagenome</name>
    <dbReference type="NCBI Taxonomy" id="1070528"/>
    <lineage>
        <taxon>unclassified sequences</taxon>
        <taxon>metagenomes</taxon>
        <taxon>organismal metagenomes</taxon>
    </lineage>
</organism>